<keyword evidence="1" id="KW-0472">Membrane</keyword>
<feature type="transmembrane region" description="Helical" evidence="1">
    <location>
        <begin position="6"/>
        <end position="25"/>
    </location>
</feature>
<reference evidence="2" key="1">
    <citation type="journal article" date="2014" name="Int. J. Syst. Evol. Microbiol.">
        <title>Complete genome sequence of Corynebacterium casei LMG S-19264T (=DSM 44701T), isolated from a smear-ripened cheese.</title>
        <authorList>
            <consortium name="US DOE Joint Genome Institute (JGI-PGF)"/>
            <person name="Walter F."/>
            <person name="Albersmeier A."/>
            <person name="Kalinowski J."/>
            <person name="Ruckert C."/>
        </authorList>
    </citation>
    <scope>NUCLEOTIDE SEQUENCE</scope>
    <source>
        <strain evidence="2">CGMCC 1.6333</strain>
    </source>
</reference>
<dbReference type="RefSeq" id="WP_162879226.1">
    <property type="nucleotide sequence ID" value="NZ_BMLG01000024.1"/>
</dbReference>
<evidence type="ECO:0000313" key="2">
    <source>
        <dbReference type="EMBL" id="GGM40651.1"/>
    </source>
</evidence>
<keyword evidence="1" id="KW-1133">Transmembrane helix</keyword>
<keyword evidence="1" id="KW-0812">Transmembrane</keyword>
<dbReference type="EMBL" id="BMLG01000024">
    <property type="protein sequence ID" value="GGM40651.1"/>
    <property type="molecule type" value="Genomic_DNA"/>
</dbReference>
<organism evidence="2 3">
    <name type="scientific">Paraliobacillus quinghaiensis</name>
    <dbReference type="NCBI Taxonomy" id="470815"/>
    <lineage>
        <taxon>Bacteria</taxon>
        <taxon>Bacillati</taxon>
        <taxon>Bacillota</taxon>
        <taxon>Bacilli</taxon>
        <taxon>Bacillales</taxon>
        <taxon>Bacillaceae</taxon>
        <taxon>Paraliobacillus</taxon>
    </lineage>
</organism>
<reference evidence="2" key="2">
    <citation type="submission" date="2020-09" db="EMBL/GenBank/DDBJ databases">
        <authorList>
            <person name="Sun Q."/>
            <person name="Zhou Y."/>
        </authorList>
    </citation>
    <scope>NUCLEOTIDE SEQUENCE</scope>
    <source>
        <strain evidence="2">CGMCC 1.6333</strain>
    </source>
</reference>
<protein>
    <submittedName>
        <fullName evidence="2">Uncharacterized protein</fullName>
    </submittedName>
</protein>
<comment type="caution">
    <text evidence="2">The sequence shown here is derived from an EMBL/GenBank/DDBJ whole genome shotgun (WGS) entry which is preliminary data.</text>
</comment>
<evidence type="ECO:0000313" key="3">
    <source>
        <dbReference type="Proteomes" id="UP000618460"/>
    </source>
</evidence>
<keyword evidence="3" id="KW-1185">Reference proteome</keyword>
<evidence type="ECO:0000256" key="1">
    <source>
        <dbReference type="SAM" id="Phobius"/>
    </source>
</evidence>
<gene>
    <name evidence="2" type="ORF">GCM10011351_28570</name>
</gene>
<sequence length="49" mass="5515">MLLSLYLLAVILITFKVISIIDKLTTRRSKRKSLIDADAAQVVFAVTKH</sequence>
<proteinExistence type="predicted"/>
<dbReference type="AlphaFoldDB" id="A0A917TVZ8"/>
<name>A0A917TVZ8_9BACI</name>
<dbReference type="Proteomes" id="UP000618460">
    <property type="component" value="Unassembled WGS sequence"/>
</dbReference>
<accession>A0A917TVZ8</accession>